<evidence type="ECO:0000313" key="2">
    <source>
        <dbReference type="Proteomes" id="UP000092993"/>
    </source>
</evidence>
<dbReference type="OrthoDB" id="245989at2759"/>
<organism evidence="1 2">
    <name type="scientific">Grifola frondosa</name>
    <name type="common">Maitake</name>
    <name type="synonym">Polyporus frondosus</name>
    <dbReference type="NCBI Taxonomy" id="5627"/>
    <lineage>
        <taxon>Eukaryota</taxon>
        <taxon>Fungi</taxon>
        <taxon>Dikarya</taxon>
        <taxon>Basidiomycota</taxon>
        <taxon>Agaricomycotina</taxon>
        <taxon>Agaricomycetes</taxon>
        <taxon>Polyporales</taxon>
        <taxon>Grifolaceae</taxon>
        <taxon>Grifola</taxon>
    </lineage>
</organism>
<accession>A0A1C7LML0</accession>
<reference evidence="1 2" key="1">
    <citation type="submission" date="2016-03" db="EMBL/GenBank/DDBJ databases">
        <title>Whole genome sequencing of Grifola frondosa 9006-11.</title>
        <authorList>
            <person name="Min B."/>
            <person name="Park H."/>
            <person name="Kim J.-G."/>
            <person name="Cho H."/>
            <person name="Oh Y.-L."/>
            <person name="Kong W.-S."/>
            <person name="Choi I.-G."/>
        </authorList>
    </citation>
    <scope>NUCLEOTIDE SEQUENCE [LARGE SCALE GENOMIC DNA]</scope>
    <source>
        <strain evidence="1 2">9006-11</strain>
    </source>
</reference>
<dbReference type="Proteomes" id="UP000092993">
    <property type="component" value="Unassembled WGS sequence"/>
</dbReference>
<keyword evidence="2" id="KW-1185">Reference proteome</keyword>
<gene>
    <name evidence="1" type="ORF">A0H81_14020</name>
</gene>
<evidence type="ECO:0000313" key="1">
    <source>
        <dbReference type="EMBL" id="OBZ66002.1"/>
    </source>
</evidence>
<dbReference type="STRING" id="5627.A0A1C7LML0"/>
<dbReference type="EMBL" id="LUGG01000035">
    <property type="protein sequence ID" value="OBZ66002.1"/>
    <property type="molecule type" value="Genomic_DNA"/>
</dbReference>
<comment type="caution">
    <text evidence="1">The sequence shown here is derived from an EMBL/GenBank/DDBJ whole genome shotgun (WGS) entry which is preliminary data.</text>
</comment>
<name>A0A1C7LML0_GRIFR</name>
<dbReference type="AlphaFoldDB" id="A0A1C7LML0"/>
<sequence length="152" mass="16470">MVTSSTPANRQTTADFLVAVTDLYAHITCSGFEAHAPRTALEFAEYFKRSDVVPLNCEDMATYTEAFVGKPVRAHEFKKSAKAERAKHSNKKSPVIVSIPMQARMLMDCCAGHPARATIMGTASCGSPNSSRTALWFRGPGSHLQEPGAHTV</sequence>
<protein>
    <submittedName>
        <fullName evidence="1">Uncharacterized protein</fullName>
    </submittedName>
</protein>
<proteinExistence type="predicted"/>